<feature type="transmembrane region" description="Helical" evidence="9">
    <location>
        <begin position="152"/>
        <end position="172"/>
    </location>
</feature>
<dbReference type="InterPro" id="IPR050360">
    <property type="entry name" value="MFS_Sugar_Transporters"/>
</dbReference>
<feature type="region of interest" description="Disordered" evidence="8">
    <location>
        <begin position="528"/>
        <end position="551"/>
    </location>
</feature>
<dbReference type="CDD" id="cd17356">
    <property type="entry name" value="MFS_HXT"/>
    <property type="match status" value="1"/>
</dbReference>
<evidence type="ECO:0000256" key="7">
    <source>
        <dbReference type="RuleBase" id="RU003346"/>
    </source>
</evidence>
<dbReference type="InterPro" id="IPR005828">
    <property type="entry name" value="MFS_sugar_transport-like"/>
</dbReference>
<reference evidence="11" key="1">
    <citation type="submission" date="2023-11" db="EMBL/GenBank/DDBJ databases">
        <authorList>
            <person name="Alioto T."/>
            <person name="Alioto T."/>
            <person name="Gomez Garrido J."/>
        </authorList>
    </citation>
    <scope>NUCLEOTIDE SEQUENCE</scope>
</reference>
<evidence type="ECO:0000256" key="1">
    <source>
        <dbReference type="ARBA" id="ARBA00004141"/>
    </source>
</evidence>
<feature type="transmembrane region" description="Helical" evidence="9">
    <location>
        <begin position="458"/>
        <end position="477"/>
    </location>
</feature>
<dbReference type="PROSITE" id="PS00178">
    <property type="entry name" value="AA_TRNA_LIGASE_I"/>
    <property type="match status" value="1"/>
</dbReference>
<dbReference type="InterPro" id="IPR020846">
    <property type="entry name" value="MFS_dom"/>
</dbReference>
<dbReference type="PANTHER" id="PTHR48022:SF7">
    <property type="entry name" value="MAJOR FACILITATOR SUPERFAMILY (MFS) PROFILE DOMAIN-CONTAINING PROTEIN-RELATED"/>
    <property type="match status" value="1"/>
</dbReference>
<evidence type="ECO:0000256" key="5">
    <source>
        <dbReference type="ARBA" id="ARBA00022989"/>
    </source>
</evidence>
<evidence type="ECO:0000313" key="12">
    <source>
        <dbReference type="Proteomes" id="UP001296104"/>
    </source>
</evidence>
<organism evidence="11 12">
    <name type="scientific">Lecanosticta acicola</name>
    <dbReference type="NCBI Taxonomy" id="111012"/>
    <lineage>
        <taxon>Eukaryota</taxon>
        <taxon>Fungi</taxon>
        <taxon>Dikarya</taxon>
        <taxon>Ascomycota</taxon>
        <taxon>Pezizomycotina</taxon>
        <taxon>Dothideomycetes</taxon>
        <taxon>Dothideomycetidae</taxon>
        <taxon>Mycosphaerellales</taxon>
        <taxon>Mycosphaerellaceae</taxon>
        <taxon>Lecanosticta</taxon>
    </lineage>
</organism>
<comment type="caution">
    <text evidence="11">The sequence shown here is derived from an EMBL/GenBank/DDBJ whole genome shotgun (WGS) entry which is preliminary data.</text>
</comment>
<proteinExistence type="inferred from homology"/>
<feature type="transmembrane region" description="Helical" evidence="9">
    <location>
        <begin position="7"/>
        <end position="32"/>
    </location>
</feature>
<dbReference type="Proteomes" id="UP001296104">
    <property type="component" value="Unassembled WGS sequence"/>
</dbReference>
<evidence type="ECO:0000256" key="3">
    <source>
        <dbReference type="ARBA" id="ARBA00022448"/>
    </source>
</evidence>
<sequence>MFRIGNIYVIAAVAVVGGGLFGFDISSMSAIIGTQAYLCYFNQGPDGPPFNHAAQCSGPRASVQGGITAAMPAGSWLGALISGYLSDIFGRKKSIMIGCIIWVIGSTIICASQNIGMLVAGRVINGLCVGIESAQVPVYVSEIAPPSKRGRLVAFQQWAITWGILILYYISYGASFIGGQSASTYTTAQFRLPWGLQMLPAVLLFVAMIFLPESPRWLARKDRWEECHDVLSLVHGKGNPNSPLVTQELADIRDMCEFEARHSDVTYWELLTPKYLNRTHVGIFTQVWSQLTGMNVMMYYITYVFAMTGYTGNANLLASSIQYIINVLMTVPALIWLDRWGRRPTLIVGATLMMIWMYGNAGLFATYGVPQPGGLNNVAAESMLIKGAPGKAVIAFTYLFVASYAPTWGPVSWVYPPELYPLRVRGKAVALATSANWAFNTALGAFVPPAFANISWKVYIIFGTFCAAMLIHVIFLFPETAGKTLEEVELMFEDPNGIPHIGTPAWKTKVEYGHALAFEKGDVAAHKKLQGDESDEIERKESIEPKAHPDV</sequence>
<dbReference type="InterPro" id="IPR001412">
    <property type="entry name" value="aa-tRNA-synth_I_CS"/>
</dbReference>
<gene>
    <name evidence="11" type="ORF">LECACI_7A000761</name>
</gene>
<dbReference type="GO" id="GO:0006418">
    <property type="term" value="P:tRNA aminoacylation for protein translation"/>
    <property type="evidence" value="ECO:0007669"/>
    <property type="project" value="InterPro"/>
</dbReference>
<keyword evidence="4 9" id="KW-0812">Transmembrane</keyword>
<feature type="domain" description="Major facilitator superfamily (MFS) profile" evidence="10">
    <location>
        <begin position="10"/>
        <end position="481"/>
    </location>
</feature>
<dbReference type="PANTHER" id="PTHR48022">
    <property type="entry name" value="PLASTIDIC GLUCOSE TRANSPORTER 4"/>
    <property type="match status" value="1"/>
</dbReference>
<dbReference type="InterPro" id="IPR036259">
    <property type="entry name" value="MFS_trans_sf"/>
</dbReference>
<feature type="transmembrane region" description="Helical" evidence="9">
    <location>
        <begin position="428"/>
        <end position="452"/>
    </location>
</feature>
<dbReference type="GO" id="GO:0004812">
    <property type="term" value="F:aminoacyl-tRNA ligase activity"/>
    <property type="evidence" value="ECO:0007669"/>
    <property type="project" value="InterPro"/>
</dbReference>
<feature type="transmembrane region" description="Helical" evidence="9">
    <location>
        <begin position="287"/>
        <end position="310"/>
    </location>
</feature>
<accession>A0AAI8YRQ4</accession>
<protein>
    <submittedName>
        <fullName evidence="11">High-affinity glucose transporter</fullName>
    </submittedName>
</protein>
<dbReference type="InterPro" id="IPR003663">
    <property type="entry name" value="Sugar/inositol_transpt"/>
</dbReference>
<dbReference type="GO" id="GO:0005351">
    <property type="term" value="F:carbohydrate:proton symporter activity"/>
    <property type="evidence" value="ECO:0007669"/>
    <property type="project" value="TreeGrafter"/>
</dbReference>
<dbReference type="PROSITE" id="PS00217">
    <property type="entry name" value="SUGAR_TRANSPORT_2"/>
    <property type="match status" value="1"/>
</dbReference>
<keyword evidence="11" id="KW-0762">Sugar transport</keyword>
<feature type="transmembrane region" description="Helical" evidence="9">
    <location>
        <begin position="97"/>
        <end position="117"/>
    </location>
</feature>
<feature type="transmembrane region" description="Helical" evidence="9">
    <location>
        <begin position="192"/>
        <end position="211"/>
    </location>
</feature>
<evidence type="ECO:0000256" key="2">
    <source>
        <dbReference type="ARBA" id="ARBA00010992"/>
    </source>
</evidence>
<dbReference type="GO" id="GO:0016020">
    <property type="term" value="C:membrane"/>
    <property type="evidence" value="ECO:0007669"/>
    <property type="project" value="UniProtKB-SubCell"/>
</dbReference>
<dbReference type="Gene3D" id="1.20.1250.20">
    <property type="entry name" value="MFS general substrate transporter like domains"/>
    <property type="match status" value="1"/>
</dbReference>
<dbReference type="EMBL" id="CAVMBE010000002">
    <property type="protein sequence ID" value="CAK3794733.1"/>
    <property type="molecule type" value="Genomic_DNA"/>
</dbReference>
<dbReference type="NCBIfam" id="TIGR00879">
    <property type="entry name" value="SP"/>
    <property type="match status" value="1"/>
</dbReference>
<evidence type="ECO:0000256" key="6">
    <source>
        <dbReference type="ARBA" id="ARBA00023136"/>
    </source>
</evidence>
<evidence type="ECO:0000259" key="10">
    <source>
        <dbReference type="PROSITE" id="PS50850"/>
    </source>
</evidence>
<evidence type="ECO:0000256" key="4">
    <source>
        <dbReference type="ARBA" id="ARBA00022692"/>
    </source>
</evidence>
<keyword evidence="3 7" id="KW-0813">Transport</keyword>
<feature type="transmembrane region" description="Helical" evidence="9">
    <location>
        <begin position="316"/>
        <end position="337"/>
    </location>
</feature>
<evidence type="ECO:0000256" key="9">
    <source>
        <dbReference type="SAM" id="Phobius"/>
    </source>
</evidence>
<dbReference type="FunFam" id="1.20.1250.20:FF:000026">
    <property type="entry name" value="MFS quinate transporter QutD"/>
    <property type="match status" value="1"/>
</dbReference>
<dbReference type="PROSITE" id="PS00216">
    <property type="entry name" value="SUGAR_TRANSPORT_1"/>
    <property type="match status" value="2"/>
</dbReference>
<name>A0AAI8YRQ4_9PEZI</name>
<dbReference type="AlphaFoldDB" id="A0AAI8YRQ4"/>
<dbReference type="InterPro" id="IPR005829">
    <property type="entry name" value="Sugar_transporter_CS"/>
</dbReference>
<evidence type="ECO:0000256" key="8">
    <source>
        <dbReference type="SAM" id="MobiDB-lite"/>
    </source>
</evidence>
<keyword evidence="6 9" id="KW-0472">Membrane</keyword>
<dbReference type="PROSITE" id="PS50850">
    <property type="entry name" value="MFS"/>
    <property type="match status" value="1"/>
</dbReference>
<keyword evidence="12" id="KW-1185">Reference proteome</keyword>
<comment type="similarity">
    <text evidence="2 7">Belongs to the major facilitator superfamily. Sugar transporter (TC 2.A.1.1) family.</text>
</comment>
<dbReference type="PRINTS" id="PR00171">
    <property type="entry name" value="SUGRTRNSPORT"/>
</dbReference>
<dbReference type="GO" id="GO:0005524">
    <property type="term" value="F:ATP binding"/>
    <property type="evidence" value="ECO:0007669"/>
    <property type="project" value="InterPro"/>
</dbReference>
<dbReference type="Pfam" id="PF00083">
    <property type="entry name" value="Sugar_tr"/>
    <property type="match status" value="1"/>
</dbReference>
<feature type="transmembrane region" description="Helical" evidence="9">
    <location>
        <begin position="346"/>
        <end position="367"/>
    </location>
</feature>
<comment type="subcellular location">
    <subcellularLocation>
        <location evidence="1">Membrane</location>
        <topology evidence="1">Multi-pass membrane protein</topology>
    </subcellularLocation>
</comment>
<keyword evidence="5 9" id="KW-1133">Transmembrane helix</keyword>
<dbReference type="SUPFAM" id="SSF103473">
    <property type="entry name" value="MFS general substrate transporter"/>
    <property type="match status" value="1"/>
</dbReference>
<feature type="transmembrane region" description="Helical" evidence="9">
    <location>
        <begin position="392"/>
        <end position="416"/>
    </location>
</feature>
<evidence type="ECO:0000313" key="11">
    <source>
        <dbReference type="EMBL" id="CAK3794733.1"/>
    </source>
</evidence>